<feature type="compositionally biased region" description="Low complexity" evidence="1">
    <location>
        <begin position="286"/>
        <end position="295"/>
    </location>
</feature>
<dbReference type="AlphaFoldDB" id="A0A9P7KJ23"/>
<sequence length="423" mass="46476">MLQSKSHLFKQLEPYQSQKNRKLYEALLGQFSEKSTTTPATEVPTGPFGCIKAFDTYEHEDFPLVTIWTAQDWSTSFKNRKNGESGIHQQSSKRGNSDEMRASMGYIQDRQGLSVSATKAAAISHCARSIWRDLASHGLAPKTWTKVLPSAFQYYRQEMFKFHDDLRLADGDWKIERLAIDLYSGWRRTYMKESKQESDENLYTPAKRKRSTSTSQTVKAKHEKIEAAISELPEIIQGGSGCLNKAITESGMSTSGPVDDSTIVNDETDELALPKALHNNPHADVSGHSSDSISSEATRDQIDSHDIGSLPAIANHDQGPHHTKSSGDHSSKAEGETEPPPEISLAVDASTHANVHHTLAVTPTVTITTPVNPVMAPPALQNIGIDQQGTSPLVSNDDTSKTAELEEDRASATNARLTEEKKP</sequence>
<dbReference type="OrthoDB" id="3069586at2759"/>
<feature type="region of interest" description="Disordered" evidence="1">
    <location>
        <begin position="383"/>
        <end position="423"/>
    </location>
</feature>
<feature type="compositionally biased region" description="Basic and acidic residues" evidence="1">
    <location>
        <begin position="325"/>
        <end position="335"/>
    </location>
</feature>
<proteinExistence type="predicted"/>
<dbReference type="Proteomes" id="UP000717328">
    <property type="component" value="Unassembled WGS sequence"/>
</dbReference>
<evidence type="ECO:0000256" key="1">
    <source>
        <dbReference type="SAM" id="MobiDB-lite"/>
    </source>
</evidence>
<accession>A0A9P7KJ23</accession>
<protein>
    <submittedName>
        <fullName evidence="2">Uncharacterized protein</fullName>
    </submittedName>
</protein>
<feature type="region of interest" description="Disordered" evidence="1">
    <location>
        <begin position="79"/>
        <end position="98"/>
    </location>
</feature>
<feature type="non-terminal residue" evidence="2">
    <location>
        <position position="423"/>
    </location>
</feature>
<evidence type="ECO:0000313" key="2">
    <source>
        <dbReference type="EMBL" id="KAG5649231.1"/>
    </source>
</evidence>
<reference evidence="2" key="2">
    <citation type="submission" date="2021-10" db="EMBL/GenBank/DDBJ databases">
        <title>Phylogenomics reveals ancestral predisposition of the termite-cultivated fungus Termitomyces towards a domesticated lifestyle.</title>
        <authorList>
            <person name="Auxier B."/>
            <person name="Grum-Grzhimaylo A."/>
            <person name="Cardenas M.E."/>
            <person name="Lodge J.D."/>
            <person name="Laessoe T."/>
            <person name="Pedersen O."/>
            <person name="Smith M.E."/>
            <person name="Kuyper T.W."/>
            <person name="Franco-Molano E.A."/>
            <person name="Baroni T.J."/>
            <person name="Aanen D.K."/>
        </authorList>
    </citation>
    <scope>NUCLEOTIDE SEQUENCE</scope>
    <source>
        <strain evidence="2">D49</strain>
    </source>
</reference>
<feature type="compositionally biased region" description="Basic and acidic residues" evidence="1">
    <location>
        <begin position="398"/>
        <end position="410"/>
    </location>
</feature>
<name>A0A9P7KJ23_9AGAR</name>
<feature type="region of interest" description="Disordered" evidence="1">
    <location>
        <begin position="278"/>
        <end position="342"/>
    </location>
</feature>
<gene>
    <name evidence="2" type="ORF">H0H81_005255</name>
</gene>
<feature type="compositionally biased region" description="Polar residues" evidence="1">
    <location>
        <begin position="384"/>
        <end position="397"/>
    </location>
</feature>
<feature type="region of interest" description="Disordered" evidence="1">
    <location>
        <begin position="194"/>
        <end position="221"/>
    </location>
</feature>
<comment type="caution">
    <text evidence="2">The sequence shown here is derived from an EMBL/GenBank/DDBJ whole genome shotgun (WGS) entry which is preliminary data.</text>
</comment>
<organism evidence="2 3">
    <name type="scientific">Sphagnurus paluster</name>
    <dbReference type="NCBI Taxonomy" id="117069"/>
    <lineage>
        <taxon>Eukaryota</taxon>
        <taxon>Fungi</taxon>
        <taxon>Dikarya</taxon>
        <taxon>Basidiomycota</taxon>
        <taxon>Agaricomycotina</taxon>
        <taxon>Agaricomycetes</taxon>
        <taxon>Agaricomycetidae</taxon>
        <taxon>Agaricales</taxon>
        <taxon>Tricholomatineae</taxon>
        <taxon>Lyophyllaceae</taxon>
        <taxon>Sphagnurus</taxon>
    </lineage>
</organism>
<dbReference type="EMBL" id="JABCKI010001335">
    <property type="protein sequence ID" value="KAG5649231.1"/>
    <property type="molecule type" value="Genomic_DNA"/>
</dbReference>
<keyword evidence="3" id="KW-1185">Reference proteome</keyword>
<reference evidence="2" key="1">
    <citation type="submission" date="2021-02" db="EMBL/GenBank/DDBJ databases">
        <authorList>
            <person name="Nieuwenhuis M."/>
            <person name="Van De Peppel L.J.J."/>
        </authorList>
    </citation>
    <scope>NUCLEOTIDE SEQUENCE</scope>
    <source>
        <strain evidence="2">D49</strain>
    </source>
</reference>
<evidence type="ECO:0000313" key="3">
    <source>
        <dbReference type="Proteomes" id="UP000717328"/>
    </source>
</evidence>
<feature type="compositionally biased region" description="Basic and acidic residues" evidence="1">
    <location>
        <begin position="297"/>
        <end position="306"/>
    </location>
</feature>